<keyword evidence="5" id="KW-0808">Transferase</keyword>
<evidence type="ECO:0000313" key="7">
    <source>
        <dbReference type="EMBL" id="CAD9142134.1"/>
    </source>
</evidence>
<feature type="transmembrane region" description="Helical" evidence="5">
    <location>
        <begin position="335"/>
        <end position="355"/>
    </location>
</feature>
<feature type="transmembrane region" description="Helical" evidence="5">
    <location>
        <begin position="243"/>
        <end position="261"/>
    </location>
</feature>
<proteinExistence type="inferred from homology"/>
<comment type="subcellular location">
    <subcellularLocation>
        <location evidence="5">Endoplasmic reticulum membrane</location>
        <topology evidence="5">Multi-pass membrane protein</topology>
    </subcellularLocation>
    <subcellularLocation>
        <location evidence="1">Membrane</location>
        <topology evidence="1">Multi-pass membrane protein</topology>
    </subcellularLocation>
</comment>
<feature type="compositionally biased region" description="Basic and acidic residues" evidence="6">
    <location>
        <begin position="144"/>
        <end position="166"/>
    </location>
</feature>
<organism evidence="7">
    <name type="scientific">Alexandrium catenella</name>
    <name type="common">Red tide dinoflagellate</name>
    <name type="synonym">Gonyaulax catenella</name>
    <dbReference type="NCBI Taxonomy" id="2925"/>
    <lineage>
        <taxon>Eukaryota</taxon>
        <taxon>Sar</taxon>
        <taxon>Alveolata</taxon>
        <taxon>Dinophyceae</taxon>
        <taxon>Gonyaulacales</taxon>
        <taxon>Pyrocystaceae</taxon>
        <taxon>Alexandrium</taxon>
    </lineage>
</organism>
<keyword evidence="4 5" id="KW-0472">Membrane</keyword>
<comment type="similarity">
    <text evidence="5">Belongs to the class VI-like SAM-binding methyltransferase superfamily. Isoprenylcysteine carboxyl methyltransferase family.</text>
</comment>
<feature type="transmembrane region" description="Helical" evidence="5">
    <location>
        <begin position="440"/>
        <end position="467"/>
    </location>
</feature>
<keyword evidence="5" id="KW-0489">Methyltransferase</keyword>
<feature type="compositionally biased region" description="Low complexity" evidence="6">
    <location>
        <begin position="116"/>
        <end position="127"/>
    </location>
</feature>
<evidence type="ECO:0000256" key="4">
    <source>
        <dbReference type="ARBA" id="ARBA00023136"/>
    </source>
</evidence>
<dbReference type="EMBL" id="HBGE01045538">
    <property type="protein sequence ID" value="CAD9142134.1"/>
    <property type="molecule type" value="Transcribed_RNA"/>
</dbReference>
<dbReference type="GO" id="GO:0032259">
    <property type="term" value="P:methylation"/>
    <property type="evidence" value="ECO:0007669"/>
    <property type="project" value="UniProtKB-KW"/>
</dbReference>
<gene>
    <name evidence="7" type="ORF">ACAT0790_LOCUS27489</name>
</gene>
<feature type="region of interest" description="Disordered" evidence="6">
    <location>
        <begin position="513"/>
        <end position="555"/>
    </location>
</feature>
<dbReference type="GO" id="GO:0005789">
    <property type="term" value="C:endoplasmic reticulum membrane"/>
    <property type="evidence" value="ECO:0007669"/>
    <property type="project" value="UniProtKB-SubCell"/>
</dbReference>
<evidence type="ECO:0000256" key="1">
    <source>
        <dbReference type="ARBA" id="ARBA00004141"/>
    </source>
</evidence>
<evidence type="ECO:0000256" key="6">
    <source>
        <dbReference type="SAM" id="MobiDB-lite"/>
    </source>
</evidence>
<keyword evidence="2 5" id="KW-0812">Transmembrane</keyword>
<feature type="transmembrane region" description="Helical" evidence="5">
    <location>
        <begin position="367"/>
        <end position="386"/>
    </location>
</feature>
<name>A0A7S1W0F9_ALECA</name>
<keyword evidence="3 5" id="KW-1133">Transmembrane helix</keyword>
<dbReference type="Gene3D" id="1.20.120.1630">
    <property type="match status" value="1"/>
</dbReference>
<dbReference type="Pfam" id="PF04140">
    <property type="entry name" value="ICMT"/>
    <property type="match status" value="1"/>
</dbReference>
<sequence length="571" mass="63774">MVEVHGLQGAKELNGRRGRIVAFVEETQRFGVKLEGEEETKAVKPANLKRLEAMGTGERNALEKQLADVVQRLKTAKDGSEERGTLQKVLGDLIQKLKSTEEEVPQAPPFKPPTPTKQQQKPQFGPQPAGPSTPLIIQPPPPPREQHHPLPPRQKEPPRETLEPRSQRATAYVPPAMASRGAVPPPTLPQLPPPRVPFGKGVPLFSDEHEYPDPTRAKRAGRVVVGALVCGIVVSLADLFPATWFIWTFLAVHLVGVVCLTDYSGESGLLALCATFGLHSGVALSEFLLWTMGRDGADSVGPWSALVFFASLLYFHSFWMECVTLPPDYITSISLFFPMFPAFNAAIAMSCAELFLEWRYFPEHKIWTSAVYFGVACMALGQALIARACRTAERNFWASCRNMPEDEEKPEDFVGLEIPDRRIVEDGLYRRERHPAYLGAMLWGVGAEIALCNPFMLIVVGFVLWASLLHVALEEEQELYDEFKGSYANYSALTGCHIPFFDSLLESAAFQREMSDNCEEQDEDYDEELDEEEEDAEEDVASEDDMLPTWEGVPKGGALWNRQFREPWLLG</sequence>
<feature type="compositionally biased region" description="Acidic residues" evidence="6">
    <location>
        <begin position="516"/>
        <end position="546"/>
    </location>
</feature>
<comment type="catalytic activity">
    <reaction evidence="5">
        <text>[protein]-C-terminal S-[(2E,6E)-farnesyl]-L-cysteine + S-adenosyl-L-methionine = [protein]-C-terminal S-[(2E,6E)-farnesyl]-L-cysteine methyl ester + S-adenosyl-L-homocysteine</text>
        <dbReference type="Rhea" id="RHEA:21672"/>
        <dbReference type="Rhea" id="RHEA-COMP:12125"/>
        <dbReference type="Rhea" id="RHEA-COMP:12126"/>
        <dbReference type="ChEBI" id="CHEBI:57856"/>
        <dbReference type="ChEBI" id="CHEBI:59789"/>
        <dbReference type="ChEBI" id="CHEBI:90510"/>
        <dbReference type="ChEBI" id="CHEBI:90511"/>
        <dbReference type="EC" id="2.1.1.100"/>
    </reaction>
</comment>
<dbReference type="GO" id="GO:0004671">
    <property type="term" value="F:protein C-terminal S-isoprenylcysteine carboxyl O-methyltransferase activity"/>
    <property type="evidence" value="ECO:0007669"/>
    <property type="project" value="UniProtKB-EC"/>
</dbReference>
<keyword evidence="5" id="KW-0949">S-adenosyl-L-methionine</keyword>
<feature type="region of interest" description="Disordered" evidence="6">
    <location>
        <begin position="100"/>
        <end position="168"/>
    </location>
</feature>
<accession>A0A7S1W0F9</accession>
<protein>
    <recommendedName>
        <fullName evidence="5">Protein-S-isoprenylcysteine O-methyltransferase</fullName>
        <ecNumber evidence="5">2.1.1.100</ecNumber>
    </recommendedName>
</protein>
<feature type="transmembrane region" description="Helical" evidence="5">
    <location>
        <begin position="220"/>
        <end position="237"/>
    </location>
</feature>
<evidence type="ECO:0000256" key="3">
    <source>
        <dbReference type="ARBA" id="ARBA00022989"/>
    </source>
</evidence>
<feature type="transmembrane region" description="Helical" evidence="5">
    <location>
        <begin position="268"/>
        <end position="291"/>
    </location>
</feature>
<feature type="compositionally biased region" description="Pro residues" evidence="6">
    <location>
        <begin position="106"/>
        <end position="115"/>
    </location>
</feature>
<keyword evidence="5" id="KW-0256">Endoplasmic reticulum</keyword>
<dbReference type="InterPro" id="IPR007269">
    <property type="entry name" value="ICMT_MeTrfase"/>
</dbReference>
<dbReference type="EC" id="2.1.1.100" evidence="5"/>
<dbReference type="PANTHER" id="PTHR12714">
    <property type="entry name" value="PROTEIN-S ISOPRENYLCYSTEINE O-METHYLTRANSFERASE"/>
    <property type="match status" value="1"/>
</dbReference>
<evidence type="ECO:0000256" key="5">
    <source>
        <dbReference type="RuleBase" id="RU362022"/>
    </source>
</evidence>
<evidence type="ECO:0000256" key="2">
    <source>
        <dbReference type="ARBA" id="ARBA00022692"/>
    </source>
</evidence>
<feature type="transmembrane region" description="Helical" evidence="5">
    <location>
        <begin position="303"/>
        <end position="323"/>
    </location>
</feature>
<dbReference type="PANTHER" id="PTHR12714:SF26">
    <property type="entry name" value="ISOPRENYLCYSTEINE CARBOXYLMETHYLTRANSFERASE FAMILY PROTEIN"/>
    <property type="match status" value="1"/>
</dbReference>
<reference evidence="7" key="1">
    <citation type="submission" date="2021-01" db="EMBL/GenBank/DDBJ databases">
        <authorList>
            <person name="Corre E."/>
            <person name="Pelletier E."/>
            <person name="Niang G."/>
            <person name="Scheremetjew M."/>
            <person name="Finn R."/>
            <person name="Kale V."/>
            <person name="Holt S."/>
            <person name="Cochrane G."/>
            <person name="Meng A."/>
            <person name="Brown T."/>
            <person name="Cohen L."/>
        </authorList>
    </citation>
    <scope>NUCLEOTIDE SEQUENCE</scope>
    <source>
        <strain evidence="7">OF101</strain>
    </source>
</reference>
<dbReference type="AlphaFoldDB" id="A0A7S1W0F9"/>